<feature type="compositionally biased region" description="Low complexity" evidence="1">
    <location>
        <begin position="364"/>
        <end position="376"/>
    </location>
</feature>
<dbReference type="EMBL" id="RZYA01000042">
    <property type="protein sequence ID" value="RVU14597.1"/>
    <property type="molecule type" value="Genomic_DNA"/>
</dbReference>
<dbReference type="NCBIfam" id="TIGR04267">
    <property type="entry name" value="mod_HExxH"/>
    <property type="match status" value="1"/>
</dbReference>
<feature type="region of interest" description="Disordered" evidence="1">
    <location>
        <begin position="301"/>
        <end position="419"/>
    </location>
</feature>
<dbReference type="InterPro" id="IPR026337">
    <property type="entry name" value="AKG_HExxH"/>
</dbReference>
<gene>
    <name evidence="2" type="ORF">EOT10_40610</name>
</gene>
<feature type="region of interest" description="Disordered" evidence="1">
    <location>
        <begin position="182"/>
        <end position="201"/>
    </location>
</feature>
<feature type="compositionally biased region" description="Basic and acidic residues" evidence="1">
    <location>
        <begin position="182"/>
        <end position="191"/>
    </location>
</feature>
<comment type="caution">
    <text evidence="2">The sequence shown here is derived from an EMBL/GenBank/DDBJ whole genome shotgun (WGS) entry which is preliminary data.</text>
</comment>
<dbReference type="AlphaFoldDB" id="A0A437NX65"/>
<dbReference type="Proteomes" id="UP000283128">
    <property type="component" value="Unassembled WGS sequence"/>
</dbReference>
<feature type="compositionally biased region" description="Low complexity" evidence="1">
    <location>
        <begin position="323"/>
        <end position="342"/>
    </location>
</feature>
<sequence>MAAKAGRIDNLHGRKRSMATGRALRLAEKGHPFPVHRCRDRQMTEGERERAGRLAARPVGEQLAPHALVEIQLDARPGGVGVVRTAFRAPQQPAQQQLRHMPVPRPGDQPLLEHAQHVEVERDGRRDAGQVVGGGRELGPNGLDLDVGGQRGGGPARDDALVAGRPVQDAHRVAAPRVVREEAGEATDPLRRQRHHRQVPPRPRVPALRALSHQIQLVDRATGGPHADALLYAPWRTDPRPPWGLLHGTYAFTGVADFWRTERHALTGPRADLAHFEFAVWRDAVAIALRTLADQPGLTPWGRRFDGGQEQAHGLGGPGAVGRRGVRPGQPERAGPRARPGPHVLRQDVHDRDGHRAGPPRQPAPRAAVAPAVGVQIGEDEDQMPAVGAATPRRDIPGPAAGCPSSATASRSAPLAAGE</sequence>
<evidence type="ECO:0000313" key="2">
    <source>
        <dbReference type="EMBL" id="RVU14597.1"/>
    </source>
</evidence>
<accession>A0A437NX65</accession>
<proteinExistence type="predicted"/>
<keyword evidence="3" id="KW-1185">Reference proteome</keyword>
<name>A0A437NX65_9ACTN</name>
<feature type="compositionally biased region" description="Basic and acidic residues" evidence="1">
    <location>
        <begin position="345"/>
        <end position="356"/>
    </location>
</feature>
<evidence type="ECO:0000313" key="3">
    <source>
        <dbReference type="Proteomes" id="UP000283128"/>
    </source>
</evidence>
<organism evidence="2 3">
    <name type="scientific">Streptomyces antnestii</name>
    <dbReference type="NCBI Taxonomy" id="2494256"/>
    <lineage>
        <taxon>Bacteria</taxon>
        <taxon>Bacillati</taxon>
        <taxon>Actinomycetota</taxon>
        <taxon>Actinomycetes</taxon>
        <taxon>Kitasatosporales</taxon>
        <taxon>Streptomycetaceae</taxon>
        <taxon>Streptomyces</taxon>
    </lineage>
</organism>
<dbReference type="OrthoDB" id="796761at2"/>
<evidence type="ECO:0000256" key="1">
    <source>
        <dbReference type="SAM" id="MobiDB-lite"/>
    </source>
</evidence>
<reference evidence="2 3" key="1">
    <citation type="submission" date="2019-01" db="EMBL/GenBank/DDBJ databases">
        <title>Genome sequences of Streptomyces and Rhizobium isolates collected from root and soil.</title>
        <authorList>
            <person name="Chhettri S."/>
            <person name="Sevigny J.L."/>
            <person name="Sen A."/>
            <person name="Ennis N."/>
            <person name="Tisa L."/>
        </authorList>
    </citation>
    <scope>NUCLEOTIDE SEQUENCE [LARGE SCALE GENOMIC DNA]</scope>
    <source>
        <strain evidence="2 3">San01</strain>
    </source>
</reference>
<protein>
    <submittedName>
        <fullName evidence="2">Uncharacterized protein</fullName>
    </submittedName>
</protein>